<feature type="compositionally biased region" description="Polar residues" evidence="1">
    <location>
        <begin position="385"/>
        <end position="404"/>
    </location>
</feature>
<dbReference type="InterPro" id="IPR005036">
    <property type="entry name" value="CBM21_dom"/>
</dbReference>
<feature type="region of interest" description="Disordered" evidence="1">
    <location>
        <begin position="323"/>
        <end position="361"/>
    </location>
</feature>
<feature type="compositionally biased region" description="Low complexity" evidence="1">
    <location>
        <begin position="323"/>
        <end position="360"/>
    </location>
</feature>
<evidence type="ECO:0000313" key="4">
    <source>
        <dbReference type="WBParaSite" id="maker-uti_cns_0011490-snap-gene-0.2-mRNA-1"/>
    </source>
</evidence>
<proteinExistence type="predicted"/>
<protein>
    <submittedName>
        <fullName evidence="4">CBM21 domain-containing protein</fullName>
    </submittedName>
</protein>
<dbReference type="PANTHER" id="PTHR12307">
    <property type="entry name" value="PROTEIN PHOSPHATASE 1 REGULATORY SUBUNIT"/>
    <property type="match status" value="1"/>
</dbReference>
<keyword evidence="3" id="KW-1185">Reference proteome</keyword>
<evidence type="ECO:0000259" key="2">
    <source>
        <dbReference type="PROSITE" id="PS51159"/>
    </source>
</evidence>
<dbReference type="WBParaSite" id="maker-uti_cns_0011490-snap-gene-0.2-mRNA-1">
    <property type="protein sequence ID" value="maker-uti_cns_0011490-snap-gene-0.2-mRNA-1"/>
    <property type="gene ID" value="maker-uti_cns_0011490-snap-gene-0.2"/>
</dbReference>
<feature type="region of interest" description="Disordered" evidence="1">
    <location>
        <begin position="378"/>
        <end position="418"/>
    </location>
</feature>
<feature type="domain" description="CBM21" evidence="2">
    <location>
        <begin position="542"/>
        <end position="648"/>
    </location>
</feature>
<dbReference type="PROSITE" id="PS51159">
    <property type="entry name" value="CBM21"/>
    <property type="match status" value="1"/>
</dbReference>
<dbReference type="GO" id="GO:0005979">
    <property type="term" value="P:regulation of glycogen biosynthetic process"/>
    <property type="evidence" value="ECO:0007669"/>
    <property type="project" value="TreeGrafter"/>
</dbReference>
<sequence length="898" mass="100317">AALAAEQAKLNPAIVSAIPVAGLQLPDGQPSLAGLLKRILRQIWEAKLRLREARLIVVRVYDDDSDLIWAQVAGLQSDIETLHLFIVKSGIHSELWLLAVRVLHRVTTSHRGVVTHDSSHRLAILAGVQPVRHPWWWLQQPDVAGLLPQAAVAYATVQAGPADGGIHWRLALHNGESAGFRSDDVGCRCRRSQAAPSRRQEQQKFKQKQILLLPHAVGALREIFWAAAGTATSWGRESGMKTEAIVLLENSAVGTKHADRLLISALGMSSDIETQLMPMELQAQSGQFYKYTSNSSSRQMQQQAAEAVKREQQKILGQSDQNLLKQKQKQSLSQTEQGQLKQKQKLQQQQQKPQQEQQIPQKEHDVLMQQLSRLELHQQSEKVQKQANGSLQTSAKQQSQQNGEDSQKKSEKPSQQQLPRLLQKELYLEHQEQMLSQSLQLPEMRRVASCGFTYKSARSKGLEERKRVQFADEMGLDLTQVRLMREPSWVPPVLPREILANLPLPKTEVESTSESESEATLASTCQYNCRFEQPVSRYVLFRENLERNCVSLSSLHFEGCTARGIVNVKNVCFDKRVFVRVSFDSWRSYKDFDAKYLSLCDGGAHDSFSFTFQCPTPAVDFEFCVCFEALSLGQSFWDNAVGQNYQVSAAVPSKKKKKQRKKSRSPVAAAADPIKKFTSSYRPSFERATEFSEYAAWEQQSIRHFDLHNLVSHRTRRRGRFRVEGVPVLLVQTVQSIHRQRAIRGRHEVFKGFVVLGVEAVEHGGGSGFGRLERVAAVLRLLLRSCPMLISPILSTPTRRSSGDVGCLLGVAEIRRDVQAELLQVGLFHACSAGHAVVDGDGVQHLDEVGLLGFVLLPEPIELAGRVLLDAQQLQVVLVSDALHLTARPSPDAIVSGA</sequence>
<accession>A0A1I8IBX1</accession>
<dbReference type="Pfam" id="PF03370">
    <property type="entry name" value="CBM_21"/>
    <property type="match status" value="1"/>
</dbReference>
<evidence type="ECO:0000256" key="1">
    <source>
        <dbReference type="SAM" id="MobiDB-lite"/>
    </source>
</evidence>
<evidence type="ECO:0000313" key="3">
    <source>
        <dbReference type="Proteomes" id="UP000095280"/>
    </source>
</evidence>
<dbReference type="GO" id="GO:2001069">
    <property type="term" value="F:glycogen binding"/>
    <property type="evidence" value="ECO:0007669"/>
    <property type="project" value="TreeGrafter"/>
</dbReference>
<dbReference type="PANTHER" id="PTHR12307:SF36">
    <property type="entry name" value="GLYCOGEN-BINDING SUBUNIT 76A"/>
    <property type="match status" value="1"/>
</dbReference>
<dbReference type="InterPro" id="IPR050782">
    <property type="entry name" value="PP1_regulatory_subunit_3"/>
</dbReference>
<organism evidence="3 4">
    <name type="scientific">Macrostomum lignano</name>
    <dbReference type="NCBI Taxonomy" id="282301"/>
    <lineage>
        <taxon>Eukaryota</taxon>
        <taxon>Metazoa</taxon>
        <taxon>Spiralia</taxon>
        <taxon>Lophotrochozoa</taxon>
        <taxon>Platyhelminthes</taxon>
        <taxon>Rhabditophora</taxon>
        <taxon>Macrostomorpha</taxon>
        <taxon>Macrostomida</taxon>
        <taxon>Macrostomidae</taxon>
        <taxon>Macrostomum</taxon>
    </lineage>
</organism>
<dbReference type="GO" id="GO:0000164">
    <property type="term" value="C:protein phosphatase type 1 complex"/>
    <property type="evidence" value="ECO:0007669"/>
    <property type="project" value="TreeGrafter"/>
</dbReference>
<dbReference type="GO" id="GO:0008157">
    <property type="term" value="F:protein phosphatase 1 binding"/>
    <property type="evidence" value="ECO:0007669"/>
    <property type="project" value="TreeGrafter"/>
</dbReference>
<name>A0A1I8IBX1_9PLAT</name>
<dbReference type="Gene3D" id="2.60.40.2440">
    <property type="entry name" value="Carbohydrate binding type-21 domain"/>
    <property type="match status" value="1"/>
</dbReference>
<dbReference type="Proteomes" id="UP000095280">
    <property type="component" value="Unplaced"/>
</dbReference>
<dbReference type="AlphaFoldDB" id="A0A1I8IBX1"/>
<reference evidence="4" key="1">
    <citation type="submission" date="2016-11" db="UniProtKB">
        <authorList>
            <consortium name="WormBaseParasite"/>
        </authorList>
    </citation>
    <scope>IDENTIFICATION</scope>
</reference>
<dbReference type="InterPro" id="IPR038175">
    <property type="entry name" value="CBM21_dom_sf"/>
</dbReference>